<dbReference type="AlphaFoldDB" id="A0A381NH20"/>
<dbReference type="InterPro" id="IPR050124">
    <property type="entry name" value="tRNA_CCA-adding_enzyme"/>
</dbReference>
<dbReference type="CDD" id="cd05398">
    <property type="entry name" value="NT_ClassII-CCAase"/>
    <property type="match status" value="1"/>
</dbReference>
<dbReference type="PANTHER" id="PTHR47545">
    <property type="entry name" value="MULTIFUNCTIONAL CCA PROTEIN"/>
    <property type="match status" value="1"/>
</dbReference>
<dbReference type="SUPFAM" id="SSF81891">
    <property type="entry name" value="Poly A polymerase C-terminal region-like"/>
    <property type="match status" value="1"/>
</dbReference>
<keyword evidence="2" id="KW-0808">Transferase</keyword>
<evidence type="ECO:0000313" key="14">
    <source>
        <dbReference type="EMBL" id="SUZ53876.1"/>
    </source>
</evidence>
<dbReference type="GO" id="GO:0005524">
    <property type="term" value="F:ATP binding"/>
    <property type="evidence" value="ECO:0007669"/>
    <property type="project" value="UniProtKB-KW"/>
</dbReference>
<keyword evidence="3" id="KW-0819">tRNA processing</keyword>
<sequence length="475" mass="54708">MVMNLKNKIESDLNLKKIIKIVQKSKIDTYLVGGYVRDLFLNIKCKDIDFMTIGDPYSLVEIISSKNNFSSVKVFKNFGTASVIDNNYQFEFVGARKESYSKDSRNPYVSLGTFEEDINRRDFTINSMAISINKNYGELIDIKNGLDDLQNKIIKTCDDPNKTFIDDPLRMLRAIRFATQLNFDIEPYTFQAIRDSAERIKIISIERISSELNKIILSNNPSYGFKLLFTTNLLDYFFPEMKKLHGIDKVNNHAHKDNFYHTLEVLDNVSKTSDSLWLRWSAILHDIAKPLTKRYSEKNGWTFHGHEDLGAKIVPKIFKNLRLPLDERMKYVQKLVKLHLRPIALVSSNITDSAIRRLLFEAGDDIEDLMILCRADVTTKNPERAKKYLKNFDIVEGKMEMVEKNDKVKNFQPPISGIEIINIFAIKPSKIIGKLKNEIKEQILDGKIKNNKKEALDLLLKLGKSAGLKPKKLKS</sequence>
<dbReference type="Pfam" id="PF12627">
    <property type="entry name" value="PolyA_pol_RNAbd"/>
    <property type="match status" value="1"/>
</dbReference>
<dbReference type="InterPro" id="IPR006675">
    <property type="entry name" value="HDIG_dom"/>
</dbReference>
<evidence type="ECO:0000256" key="4">
    <source>
        <dbReference type="ARBA" id="ARBA00022695"/>
    </source>
</evidence>
<dbReference type="CDD" id="cd00077">
    <property type="entry name" value="HDc"/>
    <property type="match status" value="1"/>
</dbReference>
<dbReference type="Gene3D" id="1.10.3090.10">
    <property type="entry name" value="cca-adding enzyme, domain 2"/>
    <property type="match status" value="1"/>
</dbReference>
<evidence type="ECO:0000256" key="7">
    <source>
        <dbReference type="ARBA" id="ARBA00022800"/>
    </source>
</evidence>
<dbReference type="InterPro" id="IPR003607">
    <property type="entry name" value="HD/PDEase_dom"/>
</dbReference>
<evidence type="ECO:0000256" key="10">
    <source>
        <dbReference type="ARBA" id="ARBA00022884"/>
    </source>
</evidence>
<evidence type="ECO:0000259" key="12">
    <source>
        <dbReference type="Pfam" id="PF01966"/>
    </source>
</evidence>
<dbReference type="GO" id="GO:0046872">
    <property type="term" value="F:metal ion binding"/>
    <property type="evidence" value="ECO:0007669"/>
    <property type="project" value="UniProtKB-KW"/>
</dbReference>
<keyword evidence="8" id="KW-0067">ATP-binding</keyword>
<dbReference type="EMBL" id="UINC01000355">
    <property type="protein sequence ID" value="SUZ53876.1"/>
    <property type="molecule type" value="Genomic_DNA"/>
</dbReference>
<keyword evidence="5" id="KW-0479">Metal-binding</keyword>
<dbReference type="GO" id="GO:0042245">
    <property type="term" value="P:RNA repair"/>
    <property type="evidence" value="ECO:0007669"/>
    <property type="project" value="UniProtKB-KW"/>
</dbReference>
<dbReference type="InterPro" id="IPR032828">
    <property type="entry name" value="PolyA_RNA-bd"/>
</dbReference>
<feature type="domain" description="HD" evidence="12">
    <location>
        <begin position="259"/>
        <end position="378"/>
    </location>
</feature>
<gene>
    <name evidence="14" type="ORF">METZ01_LOCUS6730</name>
</gene>
<dbReference type="Pfam" id="PF01743">
    <property type="entry name" value="PolyA_pol"/>
    <property type="match status" value="1"/>
</dbReference>
<name>A0A381NH20_9ZZZZ</name>
<dbReference type="InterPro" id="IPR006674">
    <property type="entry name" value="HD_domain"/>
</dbReference>
<dbReference type="GO" id="GO:0016779">
    <property type="term" value="F:nucleotidyltransferase activity"/>
    <property type="evidence" value="ECO:0007669"/>
    <property type="project" value="UniProtKB-KW"/>
</dbReference>
<evidence type="ECO:0000259" key="13">
    <source>
        <dbReference type="Pfam" id="PF12627"/>
    </source>
</evidence>
<accession>A0A381NH20</accession>
<dbReference type="SUPFAM" id="SSF81301">
    <property type="entry name" value="Nucleotidyltransferase"/>
    <property type="match status" value="1"/>
</dbReference>
<evidence type="ECO:0008006" key="15">
    <source>
        <dbReference type="Google" id="ProtNLM"/>
    </source>
</evidence>
<evidence type="ECO:0000256" key="3">
    <source>
        <dbReference type="ARBA" id="ARBA00022694"/>
    </source>
</evidence>
<organism evidence="14">
    <name type="scientific">marine metagenome</name>
    <dbReference type="NCBI Taxonomy" id="408172"/>
    <lineage>
        <taxon>unclassified sequences</taxon>
        <taxon>metagenomes</taxon>
        <taxon>ecological metagenomes</taxon>
    </lineage>
</organism>
<evidence type="ECO:0000256" key="8">
    <source>
        <dbReference type="ARBA" id="ARBA00022840"/>
    </source>
</evidence>
<evidence type="ECO:0000256" key="6">
    <source>
        <dbReference type="ARBA" id="ARBA00022741"/>
    </source>
</evidence>
<keyword evidence="10" id="KW-0694">RNA-binding</keyword>
<comment type="cofactor">
    <cofactor evidence="1">
        <name>Mg(2+)</name>
        <dbReference type="ChEBI" id="CHEBI:18420"/>
    </cofactor>
</comment>
<dbReference type="PANTHER" id="PTHR47545:SF1">
    <property type="entry name" value="MULTIFUNCTIONAL CCA PROTEIN"/>
    <property type="match status" value="1"/>
</dbReference>
<dbReference type="InterPro" id="IPR043519">
    <property type="entry name" value="NT_sf"/>
</dbReference>
<protein>
    <recommendedName>
        <fullName evidence="15">HD domain-containing protein</fullName>
    </recommendedName>
</protein>
<dbReference type="Gene3D" id="3.30.460.10">
    <property type="entry name" value="Beta Polymerase, domain 2"/>
    <property type="match status" value="1"/>
</dbReference>
<dbReference type="NCBIfam" id="TIGR00277">
    <property type="entry name" value="HDIG"/>
    <property type="match status" value="1"/>
</dbReference>
<evidence type="ECO:0000256" key="9">
    <source>
        <dbReference type="ARBA" id="ARBA00022842"/>
    </source>
</evidence>
<keyword evidence="4" id="KW-0548">Nucleotidyltransferase</keyword>
<dbReference type="InterPro" id="IPR002646">
    <property type="entry name" value="PolA_pol_head_dom"/>
</dbReference>
<evidence type="ECO:0000256" key="1">
    <source>
        <dbReference type="ARBA" id="ARBA00001946"/>
    </source>
</evidence>
<evidence type="ECO:0000259" key="11">
    <source>
        <dbReference type="Pfam" id="PF01743"/>
    </source>
</evidence>
<feature type="domain" description="Poly A polymerase head" evidence="11">
    <location>
        <begin position="29"/>
        <end position="154"/>
    </location>
</feature>
<dbReference type="Pfam" id="PF01966">
    <property type="entry name" value="HD"/>
    <property type="match status" value="1"/>
</dbReference>
<feature type="domain" description="tRNA nucleotidyltransferase/poly(A) polymerase RNA and SrmB- binding" evidence="13">
    <location>
        <begin position="182"/>
        <end position="242"/>
    </location>
</feature>
<dbReference type="Gene3D" id="1.10.246.80">
    <property type="match status" value="1"/>
</dbReference>
<reference evidence="14" key="1">
    <citation type="submission" date="2018-05" db="EMBL/GenBank/DDBJ databases">
        <authorList>
            <person name="Lanie J.A."/>
            <person name="Ng W.-L."/>
            <person name="Kazmierczak K.M."/>
            <person name="Andrzejewski T.M."/>
            <person name="Davidsen T.M."/>
            <person name="Wayne K.J."/>
            <person name="Tettelin H."/>
            <person name="Glass J.I."/>
            <person name="Rusch D."/>
            <person name="Podicherti R."/>
            <person name="Tsui H.-C.T."/>
            <person name="Winkler M.E."/>
        </authorList>
    </citation>
    <scope>NUCLEOTIDE SEQUENCE</scope>
</reference>
<dbReference type="GO" id="GO:0003723">
    <property type="term" value="F:RNA binding"/>
    <property type="evidence" value="ECO:0007669"/>
    <property type="project" value="UniProtKB-KW"/>
</dbReference>
<keyword evidence="7" id="KW-0692">RNA repair</keyword>
<keyword evidence="6" id="KW-0547">Nucleotide-binding</keyword>
<proteinExistence type="predicted"/>
<keyword evidence="9" id="KW-0460">Magnesium</keyword>
<evidence type="ECO:0000256" key="5">
    <source>
        <dbReference type="ARBA" id="ARBA00022723"/>
    </source>
</evidence>
<evidence type="ECO:0000256" key="2">
    <source>
        <dbReference type="ARBA" id="ARBA00022679"/>
    </source>
</evidence>
<dbReference type="GO" id="GO:0008033">
    <property type="term" value="P:tRNA processing"/>
    <property type="evidence" value="ECO:0007669"/>
    <property type="project" value="UniProtKB-KW"/>
</dbReference>